<dbReference type="PROSITE" id="PS00463">
    <property type="entry name" value="ZN2_CY6_FUNGAL_1"/>
    <property type="match status" value="1"/>
</dbReference>
<evidence type="ECO:0000256" key="6">
    <source>
        <dbReference type="ARBA" id="ARBA00023242"/>
    </source>
</evidence>
<dbReference type="PANTHER" id="PTHR31944">
    <property type="entry name" value="HEME-RESPONSIVE ZINC FINGER TRANSCRIPTION FACTOR HAP1"/>
    <property type="match status" value="1"/>
</dbReference>
<keyword evidence="4" id="KW-0238">DNA-binding</keyword>
<dbReference type="Gene3D" id="4.10.240.10">
    <property type="entry name" value="Zn(2)-C6 fungal-type DNA-binding domain"/>
    <property type="match status" value="1"/>
</dbReference>
<evidence type="ECO:0000256" key="3">
    <source>
        <dbReference type="ARBA" id="ARBA00023015"/>
    </source>
</evidence>
<keyword evidence="5" id="KW-0804">Transcription</keyword>
<feature type="region of interest" description="Disordered" evidence="7">
    <location>
        <begin position="48"/>
        <end position="119"/>
    </location>
</feature>
<reference evidence="9 10" key="1">
    <citation type="submission" date="2023-08" db="EMBL/GenBank/DDBJ databases">
        <title>Black Yeasts Isolated from many extreme environments.</title>
        <authorList>
            <person name="Coleine C."/>
            <person name="Stajich J.E."/>
            <person name="Selbmann L."/>
        </authorList>
    </citation>
    <scope>NUCLEOTIDE SEQUENCE [LARGE SCALE GENOMIC DNA]</scope>
    <source>
        <strain evidence="9 10">CCFEE 5885</strain>
    </source>
</reference>
<dbReference type="EMBL" id="JAVRRG010000154">
    <property type="protein sequence ID" value="KAK5080210.1"/>
    <property type="molecule type" value="Genomic_DNA"/>
</dbReference>
<keyword evidence="1" id="KW-0479">Metal-binding</keyword>
<dbReference type="CDD" id="cd12148">
    <property type="entry name" value="fungal_TF_MHR"/>
    <property type="match status" value="1"/>
</dbReference>
<accession>A0ABR0JZF4</accession>
<gene>
    <name evidence="9" type="ORF">LTR24_008619</name>
</gene>
<dbReference type="SMART" id="SM00066">
    <property type="entry name" value="GAL4"/>
    <property type="match status" value="1"/>
</dbReference>
<proteinExistence type="predicted"/>
<dbReference type="Proteomes" id="UP001345013">
    <property type="component" value="Unassembled WGS sequence"/>
</dbReference>
<dbReference type="Pfam" id="PF00172">
    <property type="entry name" value="Zn_clus"/>
    <property type="match status" value="1"/>
</dbReference>
<dbReference type="InterPro" id="IPR051430">
    <property type="entry name" value="Fungal_TF_Env_Response"/>
</dbReference>
<evidence type="ECO:0000259" key="8">
    <source>
        <dbReference type="PROSITE" id="PS50048"/>
    </source>
</evidence>
<organism evidence="9 10">
    <name type="scientific">Lithohypha guttulata</name>
    <dbReference type="NCBI Taxonomy" id="1690604"/>
    <lineage>
        <taxon>Eukaryota</taxon>
        <taxon>Fungi</taxon>
        <taxon>Dikarya</taxon>
        <taxon>Ascomycota</taxon>
        <taxon>Pezizomycotina</taxon>
        <taxon>Eurotiomycetes</taxon>
        <taxon>Chaetothyriomycetidae</taxon>
        <taxon>Chaetothyriales</taxon>
        <taxon>Trichomeriaceae</taxon>
        <taxon>Lithohypha</taxon>
    </lineage>
</organism>
<keyword evidence="2" id="KW-0862">Zinc</keyword>
<evidence type="ECO:0000256" key="5">
    <source>
        <dbReference type="ARBA" id="ARBA00023163"/>
    </source>
</evidence>
<feature type="domain" description="Zn(2)-C6 fungal-type" evidence="8">
    <location>
        <begin position="11"/>
        <end position="43"/>
    </location>
</feature>
<keyword evidence="10" id="KW-1185">Reference proteome</keyword>
<feature type="compositionally biased region" description="Basic and acidic residues" evidence="7">
    <location>
        <begin position="86"/>
        <end position="97"/>
    </location>
</feature>
<evidence type="ECO:0000256" key="4">
    <source>
        <dbReference type="ARBA" id="ARBA00023125"/>
    </source>
</evidence>
<keyword evidence="3" id="KW-0805">Transcription regulation</keyword>
<dbReference type="InterPro" id="IPR036864">
    <property type="entry name" value="Zn2-C6_fun-type_DNA-bd_sf"/>
</dbReference>
<dbReference type="CDD" id="cd00067">
    <property type="entry name" value="GAL4"/>
    <property type="match status" value="1"/>
</dbReference>
<evidence type="ECO:0000256" key="1">
    <source>
        <dbReference type="ARBA" id="ARBA00022723"/>
    </source>
</evidence>
<evidence type="ECO:0000313" key="10">
    <source>
        <dbReference type="Proteomes" id="UP001345013"/>
    </source>
</evidence>
<comment type="caution">
    <text evidence="9">The sequence shown here is derived from an EMBL/GenBank/DDBJ whole genome shotgun (WGS) entry which is preliminary data.</text>
</comment>
<dbReference type="InterPro" id="IPR001138">
    <property type="entry name" value="Zn2Cys6_DnaBD"/>
</dbReference>
<feature type="region of interest" description="Disordered" evidence="7">
    <location>
        <begin position="744"/>
        <end position="764"/>
    </location>
</feature>
<name>A0ABR0JZF4_9EURO</name>
<feature type="compositionally biased region" description="Polar residues" evidence="7">
    <location>
        <begin position="98"/>
        <end position="111"/>
    </location>
</feature>
<evidence type="ECO:0000313" key="9">
    <source>
        <dbReference type="EMBL" id="KAK5080210.1"/>
    </source>
</evidence>
<evidence type="ECO:0000256" key="7">
    <source>
        <dbReference type="SAM" id="MobiDB-lite"/>
    </source>
</evidence>
<evidence type="ECO:0000256" key="2">
    <source>
        <dbReference type="ARBA" id="ARBA00022833"/>
    </source>
</evidence>
<dbReference type="SUPFAM" id="SSF57701">
    <property type="entry name" value="Zn2/Cys6 DNA-binding domain"/>
    <property type="match status" value="1"/>
</dbReference>
<keyword evidence="6" id="KW-0539">Nucleus</keyword>
<protein>
    <recommendedName>
        <fullName evidence="8">Zn(2)-C6 fungal-type domain-containing protein</fullName>
    </recommendedName>
</protein>
<dbReference type="PROSITE" id="PS50048">
    <property type="entry name" value="ZN2_CY6_FUNGAL_2"/>
    <property type="match status" value="1"/>
</dbReference>
<sequence length="867" mass="97042">MGQKRRRIALSCVDCRRRKVKCDRTYPSCDRCQKGGYGDKCVYVPHTGATSSNGLPTPEDERHRQSRAATEVSWDDGAEQHQAAARSHEATVQRQEADSGTASNAQLQSAPQPAPDSRDRKIAQLHGRLIELETMVYSAGGKPTSHEMIVGLYNPMGPGGNRERNPFSDKYALAEHEKALLRGKSFKTQYFGPSNALAILLQFEDLSKFVREILLCLPSLANAKHSMTKIREKEKQAARQQYDISIESLVNMVPERPFADRLLHQYLDTIETTYRIVHVTTFLKDYETFWESPTDARPEFVAQLLVCMACMYCIVPGGEEGYVGRSSARRETATHWINACNYWLESQSQKHVSLINYQLHVQLWLARGLNCIKVKRVWVDSGSLVRRFMAAGLHREPSLLCGKINTFDCEMRRRLWYTVLEIDLQAAVDRGITPTIGPNDWDTTAPLNIDDESFDIDTEELPDPKPRGTFSRTSFLAWAAENLPLRIELLYKINSIRNTLDHDTINLYDHKLRGHMDDIPLSGWQVDVRNESTTMPEAISLSSTTSLIAITMSQCILYEYIVILHQTYPTDSRWRSQDFHSRVARRYAAISTIQLYNPKLSVTDTHKRPTIDKSLYLNEVQRRFFSFMREDYLRAALSLAHSYAVSTGPSTKPFYLHVSDDFRLVLMIDTAVKMLDDCVRNLGQGLHGYWITSSALSFVHMRGNPDVPRSTFAHAAADRVIKLHGAVMDGQLPRARRIMLSAGQDGYDGVPSSSATPGSREGDHSAAAQLEAIATVDGVIGIHQNRDKAMPPVSMAGIGDAGAGVMGYGLPVASGVPDLNGGMMGFDQTDSLQDAIFGFDNMDWGILMNADPTEFLDGGSGSWHYPS</sequence>
<dbReference type="Pfam" id="PF04082">
    <property type="entry name" value="Fungal_trans"/>
    <property type="match status" value="1"/>
</dbReference>
<dbReference type="PANTHER" id="PTHR31944:SF130">
    <property type="entry name" value="ZN(II)2CYS6 TRANSCRIPTION FACTO (EUROFUNG)"/>
    <property type="match status" value="1"/>
</dbReference>
<dbReference type="InterPro" id="IPR007219">
    <property type="entry name" value="XnlR_reg_dom"/>
</dbReference>